<evidence type="ECO:0000256" key="2">
    <source>
        <dbReference type="ARBA" id="ARBA00004123"/>
    </source>
</evidence>
<dbReference type="GO" id="GO:0008380">
    <property type="term" value="P:RNA splicing"/>
    <property type="evidence" value="ECO:0007669"/>
    <property type="project" value="UniProtKB-KW"/>
</dbReference>
<comment type="catalytic activity">
    <reaction evidence="1 13">
        <text>Thiol-dependent hydrolysis of ester, thioester, amide, peptide and isopeptide bonds formed by the C-terminal Gly of ubiquitin (a 76-residue protein attached to proteins as an intracellular targeting signal).</text>
        <dbReference type="EC" id="3.4.19.12"/>
    </reaction>
</comment>
<dbReference type="Gene3D" id="3.40.532.10">
    <property type="entry name" value="Peptidase C12, ubiquitin carboxyl-terminal hydrolase"/>
    <property type="match status" value="1"/>
</dbReference>
<keyword evidence="5" id="KW-0507">mRNA processing</keyword>
<accession>A0A0V0RLN2</accession>
<dbReference type="InterPro" id="IPR036959">
    <property type="entry name" value="Peptidase_C12_UCH_sf"/>
</dbReference>
<dbReference type="Pfam" id="PF00650">
    <property type="entry name" value="CRAL_TRIO"/>
    <property type="match status" value="1"/>
</dbReference>
<keyword evidence="6 13" id="KW-0645">Protease</keyword>
<proteinExistence type="inferred from homology"/>
<feature type="compositionally biased region" description="Basic residues" evidence="14">
    <location>
        <begin position="841"/>
        <end position="903"/>
    </location>
</feature>
<feature type="active site" description="Proton donor" evidence="13">
    <location>
        <position position="1077"/>
    </location>
</feature>
<dbReference type="Pfam" id="PF18031">
    <property type="entry name" value="UCH_C"/>
    <property type="match status" value="1"/>
</dbReference>
<dbReference type="Proteomes" id="UP000054630">
    <property type="component" value="Unassembled WGS sequence"/>
</dbReference>
<dbReference type="CDD" id="cd00170">
    <property type="entry name" value="SEC14"/>
    <property type="match status" value="1"/>
</dbReference>
<dbReference type="Gene3D" id="2.60.120.680">
    <property type="entry name" value="GOLD domain"/>
    <property type="match status" value="1"/>
</dbReference>
<evidence type="ECO:0000256" key="13">
    <source>
        <dbReference type="PROSITE-ProRule" id="PRU01393"/>
    </source>
</evidence>
<keyword evidence="8 13" id="KW-0833">Ubl conjugation pathway</keyword>
<name>A0A0V0RLN2_9BILA</name>
<dbReference type="InterPro" id="IPR005037">
    <property type="entry name" value="PRP38"/>
</dbReference>
<dbReference type="OrthoDB" id="3881at2759"/>
<keyword evidence="9 13" id="KW-0378">Hydrolase</keyword>
<dbReference type="SUPFAM" id="SSF52087">
    <property type="entry name" value="CRAL/TRIO domain"/>
    <property type="match status" value="1"/>
</dbReference>
<dbReference type="AlphaFoldDB" id="A0A0V0RLN2"/>
<dbReference type="InterPro" id="IPR058960">
    <property type="entry name" value="Ctg-1-like_C"/>
</dbReference>
<dbReference type="GO" id="GO:0005681">
    <property type="term" value="C:spliceosomal complex"/>
    <property type="evidence" value="ECO:0007669"/>
    <property type="project" value="UniProtKB-KW"/>
</dbReference>
<evidence type="ECO:0000256" key="12">
    <source>
        <dbReference type="ARBA" id="ARBA00023242"/>
    </source>
</evidence>
<feature type="active site" description="Nucleophile" evidence="13">
    <location>
        <position position="1001"/>
    </location>
</feature>
<comment type="similarity">
    <text evidence="3">Belongs to the PRP38 family.</text>
</comment>
<organism evidence="17 18">
    <name type="scientific">Trichinella nelsoni</name>
    <dbReference type="NCBI Taxonomy" id="6336"/>
    <lineage>
        <taxon>Eukaryota</taxon>
        <taxon>Metazoa</taxon>
        <taxon>Ecdysozoa</taxon>
        <taxon>Nematoda</taxon>
        <taxon>Enoplea</taxon>
        <taxon>Dorylaimia</taxon>
        <taxon>Trichinellida</taxon>
        <taxon>Trichinellidae</taxon>
        <taxon>Trichinella</taxon>
    </lineage>
</organism>
<dbReference type="PROSITE" id="PS52049">
    <property type="entry name" value="ULD"/>
    <property type="match status" value="1"/>
</dbReference>
<feature type="site" description="Important for enzyme activity" evidence="13">
    <location>
        <position position="1092"/>
    </location>
</feature>
<evidence type="ECO:0000256" key="9">
    <source>
        <dbReference type="ARBA" id="ARBA00022801"/>
    </source>
</evidence>
<dbReference type="InterPro" id="IPR001578">
    <property type="entry name" value="Peptidase_C12_UCH"/>
</dbReference>
<dbReference type="InterPro" id="IPR036598">
    <property type="entry name" value="GOLD_dom_sf"/>
</dbReference>
<dbReference type="PROSITE" id="PS50191">
    <property type="entry name" value="CRAL_TRIO"/>
    <property type="match status" value="1"/>
</dbReference>
<evidence type="ECO:0000259" key="16">
    <source>
        <dbReference type="PROSITE" id="PS52048"/>
    </source>
</evidence>
<dbReference type="InterPro" id="IPR001251">
    <property type="entry name" value="CRAL-TRIO_dom"/>
</dbReference>
<feature type="site" description="Transition state stabilizer" evidence="13">
    <location>
        <position position="995"/>
    </location>
</feature>
<dbReference type="SUPFAM" id="SSF101576">
    <property type="entry name" value="Supernatant protein factor (SPF), C-terminal domain"/>
    <property type="match status" value="1"/>
</dbReference>
<comment type="similarity">
    <text evidence="13">Belongs to the peptidase C12 family.</text>
</comment>
<feature type="region of interest" description="Disordered" evidence="14">
    <location>
        <begin position="791"/>
        <end position="916"/>
    </location>
</feature>
<dbReference type="InterPro" id="IPR041507">
    <property type="entry name" value="UCH_C"/>
</dbReference>
<dbReference type="Gene3D" id="3.40.525.10">
    <property type="entry name" value="CRAL-TRIO lipid binding domain"/>
    <property type="match status" value="1"/>
</dbReference>
<dbReference type="PANTHER" id="PTHR23142">
    <property type="entry name" value="PRE-MRNA-SPLICING FACTOR 38A-RELATED"/>
    <property type="match status" value="1"/>
</dbReference>
<keyword evidence="11" id="KW-0508">mRNA splicing</keyword>
<keyword evidence="7" id="KW-0747">Spliceosome</keyword>
<feature type="domain" description="CRAL-TRIO" evidence="15">
    <location>
        <begin position="273"/>
        <end position="418"/>
    </location>
</feature>
<gene>
    <name evidence="17" type="primary">Uchl5</name>
    <name evidence="17" type="ORF">T07_762</name>
</gene>
<evidence type="ECO:0000259" key="15">
    <source>
        <dbReference type="PROSITE" id="PS50191"/>
    </source>
</evidence>
<evidence type="ECO:0000256" key="10">
    <source>
        <dbReference type="ARBA" id="ARBA00022807"/>
    </source>
</evidence>
<keyword evidence="12" id="KW-0539">Nucleus</keyword>
<comment type="caution">
    <text evidence="17">The sequence shown here is derived from an EMBL/GenBank/DDBJ whole genome shotgun (WGS) entry which is preliminary data.</text>
</comment>
<evidence type="ECO:0000256" key="11">
    <source>
        <dbReference type="ARBA" id="ARBA00023187"/>
    </source>
</evidence>
<dbReference type="Pfam" id="PF01088">
    <property type="entry name" value="Peptidase_C12"/>
    <property type="match status" value="1"/>
</dbReference>
<evidence type="ECO:0000256" key="6">
    <source>
        <dbReference type="ARBA" id="ARBA00022670"/>
    </source>
</evidence>
<dbReference type="GO" id="GO:0006511">
    <property type="term" value="P:ubiquitin-dependent protein catabolic process"/>
    <property type="evidence" value="ECO:0007669"/>
    <property type="project" value="UniProtKB-UniRule"/>
</dbReference>
<dbReference type="SMART" id="SM00516">
    <property type="entry name" value="SEC14"/>
    <property type="match status" value="1"/>
</dbReference>
<dbReference type="Pfam" id="PF03371">
    <property type="entry name" value="PRP38"/>
    <property type="match status" value="1"/>
</dbReference>
<evidence type="ECO:0000256" key="8">
    <source>
        <dbReference type="ARBA" id="ARBA00022786"/>
    </source>
</evidence>
<evidence type="ECO:0000313" key="18">
    <source>
        <dbReference type="Proteomes" id="UP000054630"/>
    </source>
</evidence>
<keyword evidence="18" id="KW-1185">Reference proteome</keyword>
<evidence type="ECO:0000256" key="1">
    <source>
        <dbReference type="ARBA" id="ARBA00000707"/>
    </source>
</evidence>
<dbReference type="InterPro" id="IPR038765">
    <property type="entry name" value="Papain-like_cys_pep_sf"/>
</dbReference>
<feature type="compositionally biased region" description="Basic and acidic residues" evidence="14">
    <location>
        <begin position="807"/>
        <end position="840"/>
    </location>
</feature>
<dbReference type="PRINTS" id="PR00707">
    <property type="entry name" value="UBCTHYDRLASE"/>
</dbReference>
<evidence type="ECO:0000256" key="7">
    <source>
        <dbReference type="ARBA" id="ARBA00022728"/>
    </source>
</evidence>
<dbReference type="EMBL" id="JYDL01000138">
    <property type="protein sequence ID" value="KRX15192.1"/>
    <property type="molecule type" value="Genomic_DNA"/>
</dbReference>
<evidence type="ECO:0000256" key="4">
    <source>
        <dbReference type="ARBA" id="ARBA00012759"/>
    </source>
</evidence>
<dbReference type="GO" id="GO:0004843">
    <property type="term" value="F:cysteine-type deubiquitinase activity"/>
    <property type="evidence" value="ECO:0007669"/>
    <property type="project" value="UniProtKB-UniRule"/>
</dbReference>
<dbReference type="SUPFAM" id="SSF54001">
    <property type="entry name" value="Cysteine proteinases"/>
    <property type="match status" value="1"/>
</dbReference>
<sequence>MVNHRFDSISTLSSRDRQHFVQVVVKTPFDVTRCCRRRRRVIAGGGTNESGSGFRFEQTGSRCSRRATQTHRLSAYLFETTPESWCHWPTIQPTAICQLKNDWQKLYSPGVAFGGLEFESAGDSTGRTSLKCIGATSVTDNPTSSRELPTCPTQMVRRQQNRKVQLEAGKLELVAELRQRLGSILPARYDTEFNLARWLSSADKVSRSKGNVDLAEKNLRHHLKFRQALNLNDDQLPTWDENPIYKHQLLPKGHFEWIASGHFFLWWVDYSTLDMSALLYTQKSTDVLVYHFWKYEQMLRMVNEREAATGHQCTVYAVIDLRQWPFNPLTLLFVNDGQMSYYANLFHYEHYPDLVQPINLINAPTWISLPYRLVKSTMPKDFGDRFRVLNHNYMATLLEELPTEVVPESMGGTNKARQNFETIPSKYPLPGSCEHRIEVKRLADEAHHFHVNARRRHLIPVECQAGWTLQWRFTTDSALMFGIFFKPASGEQKLPTKPTDLDKLEMVYPLLRFAAKFVPESGQLKCSTTGTYYLAFCNKSSWWSRRHIHLELHVESQASEICIMAFDGSNISAPVTAAENAALYAAVGIKCGSKHNTLNFWGNKETMNLNHLVLENIVSSPYYKNTLLPLKTHFEVIDEIYYNVEHLEPWEKGTRKTTGQTGMCGGVRGVGAGGVVSSAFCLLYKLFTLKLTRKQLTAILNHPDSCYIRGLGFMYIRFCLHPATFWSWYEPYFDDSEEIDPKAGGGDLMTIGEMVKSLLTKLDWYSTLFPRIPVPIQKEIDLKLRALSSRKADRPVAESEQPQWIERGSRHRSDRDGRSESVKERSPSRISSPEDREWKYRASRRSHSRSSSRRSSPYRRRDRSHRQHSSRERRKHKHSDHSRHHRKHKSHRHRHHRRHHRQRRESERQESSDDQNMAEGNWCLIESDPGIFTEMIHGFGCTGLQVEELVVLDESIEHLKPIHGFIFLFRWLKKEMRKEVDDSPQTCTDVYFSQQVIQNACASQALINLLLNCDHPDVDLGPTLKEFKDFTYDLDSASRGLCLTNSEKIRAVHNSFGRQQLFEIDDQQKLDEEDVFHFVTYVPVNDGVYELDGLRAAPLRLGTVASDGDWTEVAIKAIKEKIKNYGESEVRFNLMAVISDQKLKYEREMEKFAQAGDAAEVDRLAALIAAEDAKRERYAMEAARHRHNYVPFIVELLRILAEEEVLSRMLADAIHAQEDEIMAAAPTKSL</sequence>
<feature type="domain" description="UCH catalytic" evidence="16">
    <location>
        <begin position="921"/>
        <end position="1139"/>
    </location>
</feature>
<dbReference type="EC" id="3.4.19.12" evidence="4 13"/>
<comment type="subcellular location">
    <subcellularLocation>
        <location evidence="2">Nucleus</location>
    </subcellularLocation>
</comment>
<dbReference type="CDD" id="cd09617">
    <property type="entry name" value="Peptidase_C12_UCH37_BAP1"/>
    <property type="match status" value="1"/>
</dbReference>
<protein>
    <recommendedName>
        <fullName evidence="4 13">ubiquitinyl hydrolase 1</fullName>
        <ecNumber evidence="4 13">3.4.19.12</ecNumber>
    </recommendedName>
</protein>
<dbReference type="GO" id="GO:0006397">
    <property type="term" value="P:mRNA processing"/>
    <property type="evidence" value="ECO:0007669"/>
    <property type="project" value="UniProtKB-KW"/>
</dbReference>
<dbReference type="InterPro" id="IPR036865">
    <property type="entry name" value="CRAL-TRIO_dom_sf"/>
</dbReference>
<evidence type="ECO:0000256" key="14">
    <source>
        <dbReference type="SAM" id="MobiDB-lite"/>
    </source>
</evidence>
<evidence type="ECO:0000313" key="17">
    <source>
        <dbReference type="EMBL" id="KRX15192.1"/>
    </source>
</evidence>
<reference evidence="17 18" key="1">
    <citation type="submission" date="2015-01" db="EMBL/GenBank/DDBJ databases">
        <title>Evolution of Trichinella species and genotypes.</title>
        <authorList>
            <person name="Korhonen P.K."/>
            <person name="Edoardo P."/>
            <person name="Giuseppe L.R."/>
            <person name="Gasser R.B."/>
        </authorList>
    </citation>
    <scope>NUCLEOTIDE SEQUENCE [LARGE SCALE GENOMIC DNA]</scope>
    <source>
        <strain evidence="17">ISS37</strain>
    </source>
</reference>
<evidence type="ECO:0000256" key="5">
    <source>
        <dbReference type="ARBA" id="ARBA00022664"/>
    </source>
</evidence>
<dbReference type="STRING" id="6336.A0A0V0RLN2"/>
<dbReference type="Pfam" id="PF25883">
    <property type="entry name" value="F28H7_8_C"/>
    <property type="match status" value="1"/>
</dbReference>
<evidence type="ECO:0000256" key="3">
    <source>
        <dbReference type="ARBA" id="ARBA00006164"/>
    </source>
</evidence>
<dbReference type="PROSITE" id="PS52048">
    <property type="entry name" value="UCH_DOMAIN"/>
    <property type="match status" value="1"/>
</dbReference>
<keyword evidence="10 13" id="KW-0788">Thiol protease</keyword>